<comment type="similarity">
    <text evidence="1 14">Belongs to the class-II aminoacyl-tRNA synthetase family.</text>
</comment>
<comment type="subcellular location">
    <subcellularLocation>
        <location evidence="14">Cytoplasm</location>
    </subcellularLocation>
</comment>
<comment type="catalytic activity">
    <reaction evidence="13 14">
        <text>tRNA(Ala) + L-alanine + ATP = L-alanyl-tRNA(Ala) + AMP + diphosphate</text>
        <dbReference type="Rhea" id="RHEA:12540"/>
        <dbReference type="Rhea" id="RHEA-COMP:9657"/>
        <dbReference type="Rhea" id="RHEA-COMP:9923"/>
        <dbReference type="ChEBI" id="CHEBI:30616"/>
        <dbReference type="ChEBI" id="CHEBI:33019"/>
        <dbReference type="ChEBI" id="CHEBI:57972"/>
        <dbReference type="ChEBI" id="CHEBI:78442"/>
        <dbReference type="ChEBI" id="CHEBI:78497"/>
        <dbReference type="ChEBI" id="CHEBI:456215"/>
        <dbReference type="EC" id="6.1.1.7"/>
    </reaction>
</comment>
<keyword evidence="10 14" id="KW-0648">Protein biosynthesis</keyword>
<dbReference type="OrthoDB" id="9803884at2"/>
<keyword evidence="6 14" id="KW-0547">Nucleotide-binding</keyword>
<evidence type="ECO:0000256" key="1">
    <source>
        <dbReference type="ARBA" id="ARBA00008226"/>
    </source>
</evidence>
<feature type="binding site" evidence="14">
    <location>
        <position position="563"/>
    </location>
    <ligand>
        <name>Zn(2+)</name>
        <dbReference type="ChEBI" id="CHEBI:29105"/>
    </ligand>
</feature>
<dbReference type="InterPro" id="IPR018165">
    <property type="entry name" value="Ala-tRNA-synth_IIc_core"/>
</dbReference>
<evidence type="ECO:0000256" key="4">
    <source>
        <dbReference type="ARBA" id="ARBA00022598"/>
    </source>
</evidence>
<dbReference type="InterPro" id="IPR009000">
    <property type="entry name" value="Transl_B-barrel_sf"/>
</dbReference>
<keyword evidence="7 14" id="KW-0862">Zinc</keyword>
<dbReference type="InterPro" id="IPR018162">
    <property type="entry name" value="Ala-tRNA-ligase_IIc_anticod-bd"/>
</dbReference>
<evidence type="ECO:0000256" key="9">
    <source>
        <dbReference type="ARBA" id="ARBA00022884"/>
    </source>
</evidence>
<name>A0A1N7L0J2_9BACL</name>
<dbReference type="SMART" id="SM00863">
    <property type="entry name" value="tRNA_SAD"/>
    <property type="match status" value="1"/>
</dbReference>
<keyword evidence="5 14" id="KW-0479">Metal-binding</keyword>
<evidence type="ECO:0000256" key="13">
    <source>
        <dbReference type="ARBA" id="ARBA00048300"/>
    </source>
</evidence>
<dbReference type="GO" id="GO:0006419">
    <property type="term" value="P:alanyl-tRNA aminoacylation"/>
    <property type="evidence" value="ECO:0007669"/>
    <property type="project" value="UniProtKB-UniRule"/>
</dbReference>
<evidence type="ECO:0000256" key="8">
    <source>
        <dbReference type="ARBA" id="ARBA00022840"/>
    </source>
</evidence>
<evidence type="ECO:0000256" key="6">
    <source>
        <dbReference type="ARBA" id="ARBA00022741"/>
    </source>
</evidence>
<dbReference type="GO" id="GO:0004813">
    <property type="term" value="F:alanine-tRNA ligase activity"/>
    <property type="evidence" value="ECO:0007669"/>
    <property type="project" value="UniProtKB-UniRule"/>
</dbReference>
<dbReference type="InterPro" id="IPR018164">
    <property type="entry name" value="Ala-tRNA-synth_IIc_N"/>
</dbReference>
<dbReference type="InterPro" id="IPR003156">
    <property type="entry name" value="DHHA1_dom"/>
</dbReference>
<dbReference type="InterPro" id="IPR050058">
    <property type="entry name" value="Ala-tRNA_ligase"/>
</dbReference>
<evidence type="ECO:0000256" key="3">
    <source>
        <dbReference type="ARBA" id="ARBA00022555"/>
    </source>
</evidence>
<dbReference type="InterPro" id="IPR023033">
    <property type="entry name" value="Ala_tRNA_ligase_euk/bac"/>
</dbReference>
<dbReference type="SUPFAM" id="SSF55186">
    <property type="entry name" value="ThrRS/AlaRS common domain"/>
    <property type="match status" value="1"/>
</dbReference>
<sequence length="879" mass="97897">MKSLTGQEIRRAFKAFFAERGHMVLPSFPLVPKDDPTLLWINAGMAPLKPYFDGREIPEVPRIVDAQKCIRTNDIEEVGHTARHQTFFEMLGNFSFGDYFKLEAITWAWEFLTGVLELDPERISVTIHEEDDEAFEVWHRRVGLPESRIYRGKEDNFWEIGEGPCGPCSEIFYDRGEAYGCGSPDCKPGCDCDRFLEIWNLVFTQFNKNADGSYSPLPKKNIDTGSGLERLASILQDVSNNFETDLFRPIIDRAAELAGRPYGRSAEDDVHLKIIADHVRTVTFAIGDGVLPSNEGRGYIIRRLLRRAVRSGRKLGVERPFLYELVGVVDRIMGDDYPEVREKRALIERVVRTEEERFLQTLAAGEELLNRMIDELKARGETVLAGEAAFRLYDTYGFPIDLTVEIARESGLTVDRDGFERELEEQRSRAREARQVAEGMQSQRGALETFTEPSRFVGYDELTVDASIVGLFKDGDRVDGLAIGEEGQVILDVTPFYAESGGQVADRGEIVGENGKAEVLDVQKAPHGQHVMRVRVVDGSLLQGDSVRAHVDEAFRRDIVKNHTATHLLHKALRDVLGTHVAQAGSLVEPERLRFDFSHFGPLTDEELAEVERRVNDEIWRDHAVRIREMDLDEAKALGAMALFGEKYGQRVRVVEAGESIELCGGCHVPRTGVIGQFLITSETGIASGTRRIEAVTGRYAYQVARERQERLRQVADALKTNVTTVVERAQRVVQEVRELERELESAKARLAHARVEELVASVETVAGIPVIRAALSDLDMDGLRQLVDEVKARVDSVVVVLGSAYRGKVQFVAYVSKDWQARGLHAGEIVKQVAAVTGGGGGGRPDLAQAGGRDASKLGEAVQKVGEILKQVAGNQAH</sequence>
<feature type="coiled-coil region" evidence="15">
    <location>
        <begin position="702"/>
        <end position="757"/>
    </location>
</feature>
<dbReference type="Gene3D" id="3.30.930.10">
    <property type="entry name" value="Bira Bifunctional Protein, Domain 2"/>
    <property type="match status" value="1"/>
</dbReference>
<dbReference type="Gene3D" id="2.40.30.130">
    <property type="match status" value="1"/>
</dbReference>
<keyword evidence="11 14" id="KW-0030">Aminoacyl-tRNA synthetase</keyword>
<dbReference type="Gene3D" id="6.10.250.550">
    <property type="match status" value="1"/>
</dbReference>
<evidence type="ECO:0000313" key="18">
    <source>
        <dbReference type="Proteomes" id="UP000186156"/>
    </source>
</evidence>
<dbReference type="Gene3D" id="3.10.310.40">
    <property type="match status" value="1"/>
</dbReference>
<evidence type="ECO:0000259" key="16">
    <source>
        <dbReference type="PROSITE" id="PS50860"/>
    </source>
</evidence>
<keyword evidence="9 14" id="KW-0694">RNA-binding</keyword>
<dbReference type="GO" id="GO:0000049">
    <property type="term" value="F:tRNA binding"/>
    <property type="evidence" value="ECO:0007669"/>
    <property type="project" value="UniProtKB-KW"/>
</dbReference>
<dbReference type="GO" id="GO:0005829">
    <property type="term" value="C:cytosol"/>
    <property type="evidence" value="ECO:0007669"/>
    <property type="project" value="TreeGrafter"/>
</dbReference>
<evidence type="ECO:0000256" key="11">
    <source>
        <dbReference type="ARBA" id="ARBA00023146"/>
    </source>
</evidence>
<dbReference type="InterPro" id="IPR045864">
    <property type="entry name" value="aa-tRNA-synth_II/BPL/LPL"/>
</dbReference>
<dbReference type="FunFam" id="3.30.980.10:FF:000004">
    <property type="entry name" value="Alanine--tRNA ligase, cytoplasmic"/>
    <property type="match status" value="1"/>
</dbReference>
<protein>
    <recommendedName>
        <fullName evidence="14">Alanine--tRNA ligase</fullName>
        <ecNumber evidence="14">6.1.1.7</ecNumber>
    </recommendedName>
    <alternativeName>
        <fullName evidence="14">Alanyl-tRNA synthetase</fullName>
        <shortName evidence="14">AlaRS</shortName>
    </alternativeName>
</protein>
<dbReference type="EC" id="6.1.1.7" evidence="14"/>
<keyword evidence="18" id="KW-1185">Reference proteome</keyword>
<evidence type="ECO:0000256" key="10">
    <source>
        <dbReference type="ARBA" id="ARBA00022917"/>
    </source>
</evidence>
<feature type="binding site" evidence="14">
    <location>
        <position position="668"/>
    </location>
    <ligand>
        <name>Zn(2+)</name>
        <dbReference type="ChEBI" id="CHEBI:29105"/>
    </ligand>
</feature>
<evidence type="ECO:0000256" key="14">
    <source>
        <dbReference type="HAMAP-Rule" id="MF_00036"/>
    </source>
</evidence>
<dbReference type="FunFam" id="3.30.930.10:FF:000046">
    <property type="entry name" value="Alanine--tRNA ligase"/>
    <property type="match status" value="1"/>
</dbReference>
<evidence type="ECO:0000256" key="15">
    <source>
        <dbReference type="SAM" id="Coils"/>
    </source>
</evidence>
<dbReference type="SUPFAM" id="SSF55681">
    <property type="entry name" value="Class II aaRS and biotin synthetases"/>
    <property type="match status" value="1"/>
</dbReference>
<dbReference type="SUPFAM" id="SSF50447">
    <property type="entry name" value="Translation proteins"/>
    <property type="match status" value="1"/>
</dbReference>
<dbReference type="PANTHER" id="PTHR11777">
    <property type="entry name" value="ALANYL-TRNA SYNTHETASE"/>
    <property type="match status" value="1"/>
</dbReference>
<dbReference type="FunFam" id="2.40.30.130:FF:000001">
    <property type="entry name" value="Alanine--tRNA ligase"/>
    <property type="match status" value="1"/>
</dbReference>
<keyword evidence="15" id="KW-0175">Coiled coil</keyword>
<evidence type="ECO:0000256" key="5">
    <source>
        <dbReference type="ARBA" id="ARBA00022723"/>
    </source>
</evidence>
<dbReference type="FunFam" id="3.10.310.40:FF:000001">
    <property type="entry name" value="Alanine--tRNA ligase"/>
    <property type="match status" value="1"/>
</dbReference>
<dbReference type="Pfam" id="PF02272">
    <property type="entry name" value="DHHA1"/>
    <property type="match status" value="1"/>
</dbReference>
<comment type="domain">
    <text evidence="14">Consists of three domains; the N-terminal catalytic domain, the editing domain and the C-terminal C-Ala domain. The editing domain removes incorrectly charged amino acids, while the C-Ala domain, along with tRNA(Ala), serves as a bridge to cooperatively bring together the editing and aminoacylation centers thus stimulating deacylation of misacylated tRNAs.</text>
</comment>
<dbReference type="GO" id="GO:0002161">
    <property type="term" value="F:aminoacyl-tRNA deacylase activity"/>
    <property type="evidence" value="ECO:0007669"/>
    <property type="project" value="TreeGrafter"/>
</dbReference>
<comment type="cofactor">
    <cofactor evidence="14">
        <name>Zn(2+)</name>
        <dbReference type="ChEBI" id="CHEBI:29105"/>
    </cofactor>
    <text evidence="14">Binds 1 zinc ion per subunit.</text>
</comment>
<dbReference type="GO" id="GO:0140096">
    <property type="term" value="F:catalytic activity, acting on a protein"/>
    <property type="evidence" value="ECO:0007669"/>
    <property type="project" value="UniProtKB-ARBA"/>
</dbReference>
<dbReference type="PANTHER" id="PTHR11777:SF9">
    <property type="entry name" value="ALANINE--TRNA LIGASE, CYTOPLASMIC"/>
    <property type="match status" value="1"/>
</dbReference>
<dbReference type="Pfam" id="PF01411">
    <property type="entry name" value="tRNA-synt_2c"/>
    <property type="match status" value="1"/>
</dbReference>
<organism evidence="17 18">
    <name type="scientific">Alicyclobacillus vulcanalis</name>
    <dbReference type="NCBI Taxonomy" id="252246"/>
    <lineage>
        <taxon>Bacteria</taxon>
        <taxon>Bacillati</taxon>
        <taxon>Bacillota</taxon>
        <taxon>Bacilli</taxon>
        <taxon>Bacillales</taxon>
        <taxon>Alicyclobacillaceae</taxon>
        <taxon>Alicyclobacillus</taxon>
    </lineage>
</organism>
<dbReference type="PRINTS" id="PR00980">
    <property type="entry name" value="TRNASYNTHALA"/>
</dbReference>
<evidence type="ECO:0000256" key="2">
    <source>
        <dbReference type="ARBA" id="ARBA00022490"/>
    </source>
</evidence>
<keyword evidence="3 14" id="KW-0820">tRNA-binding</keyword>
<evidence type="ECO:0000256" key="12">
    <source>
        <dbReference type="ARBA" id="ARBA00024779"/>
    </source>
</evidence>
<dbReference type="InterPro" id="IPR018163">
    <property type="entry name" value="Thr/Ala-tRNA-synth_IIc_edit"/>
</dbReference>
<dbReference type="InterPro" id="IPR002318">
    <property type="entry name" value="Ala-tRNA-lgiase_IIc"/>
</dbReference>
<dbReference type="RefSeq" id="WP_076345263.1">
    <property type="nucleotide sequence ID" value="NZ_FTOO01000002.1"/>
</dbReference>
<dbReference type="NCBIfam" id="TIGR00344">
    <property type="entry name" value="alaS"/>
    <property type="match status" value="1"/>
</dbReference>
<dbReference type="SUPFAM" id="SSF101353">
    <property type="entry name" value="Putative anticodon-binding domain of alanyl-tRNA synthetase (AlaRS)"/>
    <property type="match status" value="1"/>
</dbReference>
<dbReference type="Gene3D" id="3.30.54.20">
    <property type="match status" value="1"/>
</dbReference>
<dbReference type="EMBL" id="FTOO01000002">
    <property type="protein sequence ID" value="SIS67331.1"/>
    <property type="molecule type" value="Genomic_DNA"/>
</dbReference>
<feature type="domain" description="Alanyl-transfer RNA synthetases family profile" evidence="16">
    <location>
        <begin position="4"/>
        <end position="707"/>
    </location>
</feature>
<feature type="coiled-coil region" evidence="15">
    <location>
        <begin position="416"/>
        <end position="443"/>
    </location>
</feature>
<dbReference type="Proteomes" id="UP000186156">
    <property type="component" value="Unassembled WGS sequence"/>
</dbReference>
<feature type="binding site" evidence="14">
    <location>
        <position position="567"/>
    </location>
    <ligand>
        <name>Zn(2+)</name>
        <dbReference type="ChEBI" id="CHEBI:29105"/>
    </ligand>
</feature>
<dbReference type="AlphaFoldDB" id="A0A1N7L0J2"/>
<dbReference type="Pfam" id="PF07973">
    <property type="entry name" value="tRNA_SAD"/>
    <property type="match status" value="1"/>
</dbReference>
<evidence type="ECO:0000313" key="17">
    <source>
        <dbReference type="EMBL" id="SIS67331.1"/>
    </source>
</evidence>
<dbReference type="Gene3D" id="3.30.980.10">
    <property type="entry name" value="Threonyl-trna Synthetase, Chain A, domain 2"/>
    <property type="match status" value="1"/>
</dbReference>
<accession>A0A1N7L0J2</accession>
<dbReference type="HAMAP" id="MF_00036_B">
    <property type="entry name" value="Ala_tRNA_synth_B"/>
    <property type="match status" value="1"/>
</dbReference>
<keyword evidence="2 14" id="KW-0963">Cytoplasm</keyword>
<gene>
    <name evidence="14" type="primary">alaS</name>
    <name evidence="17" type="ORF">SAMN05421799_102320</name>
</gene>
<dbReference type="GO" id="GO:0008270">
    <property type="term" value="F:zinc ion binding"/>
    <property type="evidence" value="ECO:0007669"/>
    <property type="project" value="UniProtKB-UniRule"/>
</dbReference>
<proteinExistence type="inferred from homology"/>
<keyword evidence="8 14" id="KW-0067">ATP-binding</keyword>
<dbReference type="GO" id="GO:0016740">
    <property type="term" value="F:transferase activity"/>
    <property type="evidence" value="ECO:0007669"/>
    <property type="project" value="UniProtKB-ARBA"/>
</dbReference>
<reference evidence="18" key="1">
    <citation type="submission" date="2017-01" db="EMBL/GenBank/DDBJ databases">
        <authorList>
            <person name="Varghese N."/>
            <person name="Submissions S."/>
        </authorList>
    </citation>
    <scope>NUCLEOTIDE SEQUENCE [LARGE SCALE GENOMIC DNA]</scope>
    <source>
        <strain evidence="18">DSM 16176</strain>
    </source>
</reference>
<dbReference type="InterPro" id="IPR012947">
    <property type="entry name" value="tRNA_SAD"/>
</dbReference>
<keyword evidence="4 14" id="KW-0436">Ligase</keyword>
<dbReference type="PROSITE" id="PS50860">
    <property type="entry name" value="AA_TRNA_LIGASE_II_ALA"/>
    <property type="match status" value="1"/>
</dbReference>
<dbReference type="FunFam" id="3.30.54.20:FF:000001">
    <property type="entry name" value="Alanine--tRNA ligase"/>
    <property type="match status" value="1"/>
</dbReference>
<dbReference type="CDD" id="cd00673">
    <property type="entry name" value="AlaRS_core"/>
    <property type="match status" value="1"/>
</dbReference>
<dbReference type="GO" id="GO:0005524">
    <property type="term" value="F:ATP binding"/>
    <property type="evidence" value="ECO:0007669"/>
    <property type="project" value="UniProtKB-UniRule"/>
</dbReference>
<dbReference type="STRING" id="252246.SAMN05421799_102320"/>
<comment type="function">
    <text evidence="12 14">Catalyzes the attachment of alanine to tRNA(Ala) in a two-step reaction: alanine is first activated by ATP to form Ala-AMP and then transferred to the acceptor end of tRNA(Ala). Also edits incorrectly charged Ser-tRNA(Ala) and Gly-tRNA(Ala) via its editing domain.</text>
</comment>
<evidence type="ECO:0000256" key="7">
    <source>
        <dbReference type="ARBA" id="ARBA00022833"/>
    </source>
</evidence>
<feature type="binding site" evidence="14">
    <location>
        <position position="664"/>
    </location>
    <ligand>
        <name>Zn(2+)</name>
        <dbReference type="ChEBI" id="CHEBI:29105"/>
    </ligand>
</feature>